<evidence type="ECO:0000256" key="4">
    <source>
        <dbReference type="SAM" id="Phobius"/>
    </source>
</evidence>
<keyword evidence="4" id="KW-0812">Transmembrane</keyword>
<accession>A0A9Q0HBE9</accession>
<name>A0A9Q0HBE9_9MAGN</name>
<dbReference type="OrthoDB" id="406287at2759"/>
<dbReference type="AlphaFoldDB" id="A0A9Q0HBE9"/>
<sequence>MKIEKPHPIPIYPVQTPSANPNLHDNWSSVHTLLHLSFNQDHACFAKGTDHGFRFYNYDPFREILSKRLRSWRWYWCCGDDLSIQYFCNGRGGPDPQFPINKVMIWDYQQNRCIDELSFRSEVRAIRLRRDCTVVVLEQNIQFLPRGIKFLAKQWLLFAFSSIKDRTSLIQALSRRNSRELSKKTQNANNIWWLLNGLLGDQNRMFMYILFQALFIVATMALAVPISLSYKLHVIFQIFKLSEQITILSLSILHISLILPLKSRSQSNNFKVMKMGFSNFMAVVLMLGLFSSSSIAQAPGSAPTVSPAPRVSPTPAPAVSLPAPTPAPAPSVATPTPAPTPTPTPTPSPTPSSSPTTSPAPAPTSKSPNTSPPSPSIASPPSPPGSPTVSPGGTTTPSSGAHGSLNRVAVLGSTVVGTFAIAGFLI</sequence>
<gene>
    <name evidence="5" type="ORF">NE237_023410</name>
</gene>
<evidence type="ECO:0000256" key="1">
    <source>
        <dbReference type="ARBA" id="ARBA00022574"/>
    </source>
</evidence>
<evidence type="ECO:0000256" key="2">
    <source>
        <dbReference type="ARBA" id="ARBA00022737"/>
    </source>
</evidence>
<dbReference type="EMBL" id="JAMYWD010000008">
    <property type="protein sequence ID" value="KAJ4963471.1"/>
    <property type="molecule type" value="Genomic_DNA"/>
</dbReference>
<feature type="transmembrane region" description="Helical" evidence="4">
    <location>
        <begin position="205"/>
        <end position="228"/>
    </location>
</feature>
<evidence type="ECO:0000313" key="6">
    <source>
        <dbReference type="Proteomes" id="UP001141806"/>
    </source>
</evidence>
<keyword evidence="4" id="KW-0472">Membrane</keyword>
<keyword evidence="6" id="KW-1185">Reference proteome</keyword>
<dbReference type="PRINTS" id="PR01217">
    <property type="entry name" value="PRICHEXTENSN"/>
</dbReference>
<evidence type="ECO:0000313" key="5">
    <source>
        <dbReference type="EMBL" id="KAJ4963471.1"/>
    </source>
</evidence>
<dbReference type="Proteomes" id="UP001141806">
    <property type="component" value="Unassembled WGS sequence"/>
</dbReference>
<feature type="region of interest" description="Disordered" evidence="3">
    <location>
        <begin position="300"/>
        <end position="402"/>
    </location>
</feature>
<feature type="compositionally biased region" description="Pro residues" evidence="3">
    <location>
        <begin position="336"/>
        <end position="362"/>
    </location>
</feature>
<protein>
    <submittedName>
        <fullName evidence="5">Uncharacterized protein</fullName>
    </submittedName>
</protein>
<evidence type="ECO:0000256" key="3">
    <source>
        <dbReference type="SAM" id="MobiDB-lite"/>
    </source>
</evidence>
<feature type="compositionally biased region" description="Low complexity" evidence="3">
    <location>
        <begin position="387"/>
        <end position="401"/>
    </location>
</feature>
<proteinExistence type="predicted"/>
<dbReference type="InterPro" id="IPR048720">
    <property type="entry name" value="PROPPIN"/>
</dbReference>
<feature type="transmembrane region" description="Helical" evidence="4">
    <location>
        <begin position="280"/>
        <end position="300"/>
    </location>
</feature>
<comment type="caution">
    <text evidence="5">The sequence shown here is derived from an EMBL/GenBank/DDBJ whole genome shotgun (WGS) entry which is preliminary data.</text>
</comment>
<keyword evidence="2" id="KW-0677">Repeat</keyword>
<feature type="compositionally biased region" description="Pro residues" evidence="3">
    <location>
        <begin position="370"/>
        <end position="386"/>
    </location>
</feature>
<keyword evidence="1" id="KW-0853">WD repeat</keyword>
<dbReference type="PANTHER" id="PTHR11227">
    <property type="entry name" value="WD-REPEAT PROTEIN INTERACTING WITH PHOSPHOINOSIDES WIPI -RELATED"/>
    <property type="match status" value="1"/>
</dbReference>
<organism evidence="5 6">
    <name type="scientific">Protea cynaroides</name>
    <dbReference type="NCBI Taxonomy" id="273540"/>
    <lineage>
        <taxon>Eukaryota</taxon>
        <taxon>Viridiplantae</taxon>
        <taxon>Streptophyta</taxon>
        <taxon>Embryophyta</taxon>
        <taxon>Tracheophyta</taxon>
        <taxon>Spermatophyta</taxon>
        <taxon>Magnoliopsida</taxon>
        <taxon>Proteales</taxon>
        <taxon>Proteaceae</taxon>
        <taxon>Protea</taxon>
    </lineage>
</organism>
<keyword evidence="4" id="KW-1133">Transmembrane helix</keyword>
<reference evidence="5" key="1">
    <citation type="journal article" date="2023" name="Plant J.">
        <title>The genome of the king protea, Protea cynaroides.</title>
        <authorList>
            <person name="Chang J."/>
            <person name="Duong T.A."/>
            <person name="Schoeman C."/>
            <person name="Ma X."/>
            <person name="Roodt D."/>
            <person name="Barker N."/>
            <person name="Li Z."/>
            <person name="Van de Peer Y."/>
            <person name="Mizrachi E."/>
        </authorList>
    </citation>
    <scope>NUCLEOTIDE SEQUENCE</scope>
    <source>
        <tissue evidence="5">Young leaves</tissue>
    </source>
</reference>